<dbReference type="WBParaSite" id="nRc.2.0.1.t40331-RA">
    <property type="protein sequence ID" value="nRc.2.0.1.t40331-RA"/>
    <property type="gene ID" value="nRc.2.0.1.g40331"/>
</dbReference>
<evidence type="ECO:0000313" key="2">
    <source>
        <dbReference type="WBParaSite" id="nRc.2.0.1.t40331-RA"/>
    </source>
</evidence>
<reference evidence="2" key="1">
    <citation type="submission" date="2022-11" db="UniProtKB">
        <authorList>
            <consortium name="WormBaseParasite"/>
        </authorList>
    </citation>
    <scope>IDENTIFICATION</scope>
</reference>
<sequence length="163" mass="19152">MQTCFGGNYLEFSVFRSPGFHIRNGVFANGFIQRSGKRFSMIRENDDRIRLSRRDCFDCQIYDALHQFSLLYVTRESGMRIQLSDLERWGTDKFSWSMILRIFRYSFISYMRTNCAKLVRIWKYQDCEMITLPQTKTAWLGQALKQIFINAAQSGSAFDANVS</sequence>
<dbReference type="Proteomes" id="UP000887565">
    <property type="component" value="Unplaced"/>
</dbReference>
<protein>
    <submittedName>
        <fullName evidence="2">Maturase K</fullName>
    </submittedName>
</protein>
<dbReference type="AlphaFoldDB" id="A0A915KNG7"/>
<proteinExistence type="predicted"/>
<evidence type="ECO:0000313" key="1">
    <source>
        <dbReference type="Proteomes" id="UP000887565"/>
    </source>
</evidence>
<name>A0A915KNG7_ROMCU</name>
<keyword evidence="1" id="KW-1185">Reference proteome</keyword>
<organism evidence="1 2">
    <name type="scientific">Romanomermis culicivorax</name>
    <name type="common">Nematode worm</name>
    <dbReference type="NCBI Taxonomy" id="13658"/>
    <lineage>
        <taxon>Eukaryota</taxon>
        <taxon>Metazoa</taxon>
        <taxon>Ecdysozoa</taxon>
        <taxon>Nematoda</taxon>
        <taxon>Enoplea</taxon>
        <taxon>Dorylaimia</taxon>
        <taxon>Mermithida</taxon>
        <taxon>Mermithoidea</taxon>
        <taxon>Mermithidae</taxon>
        <taxon>Romanomermis</taxon>
    </lineage>
</organism>
<accession>A0A915KNG7</accession>